<gene>
    <name evidence="4" type="ORF">C3E79_04705</name>
</gene>
<dbReference type="AlphaFoldDB" id="A0A2S0WDK9"/>
<evidence type="ECO:0000256" key="3">
    <source>
        <dbReference type="PIRSR" id="PIRSR015753-3"/>
    </source>
</evidence>
<reference evidence="5" key="1">
    <citation type="submission" date="2018-01" db="EMBL/GenBank/DDBJ databases">
        <authorList>
            <person name="Li J."/>
        </authorList>
    </citation>
    <scope>NUCLEOTIDE SEQUENCE [LARGE SCALE GENOMIC DNA]</scope>
    <source>
        <strain evidence="5">2184</strain>
    </source>
</reference>
<organism evidence="4 5">
    <name type="scientific">Corynebacterium liangguodongii</name>
    <dbReference type="NCBI Taxonomy" id="2079535"/>
    <lineage>
        <taxon>Bacteria</taxon>
        <taxon>Bacillati</taxon>
        <taxon>Actinomycetota</taxon>
        <taxon>Actinomycetes</taxon>
        <taxon>Mycobacteriales</taxon>
        <taxon>Corynebacteriaceae</taxon>
        <taxon>Corynebacterium</taxon>
    </lineage>
</organism>
<dbReference type="CDD" id="cd03190">
    <property type="entry name" value="GST_C_Omega_like"/>
    <property type="match status" value="1"/>
</dbReference>
<dbReference type="KEGG" id="clia:C3E79_04705"/>
<dbReference type="Pfam" id="PF13410">
    <property type="entry name" value="GST_C_2"/>
    <property type="match status" value="1"/>
</dbReference>
<dbReference type="Gene3D" id="3.40.30.10">
    <property type="entry name" value="Glutaredoxin"/>
    <property type="match status" value="1"/>
</dbReference>
<dbReference type="RefSeq" id="WP_108403874.1">
    <property type="nucleotide sequence ID" value="NZ_CP026948.1"/>
</dbReference>
<dbReference type="InterPro" id="IPR010987">
    <property type="entry name" value="Glutathione-S-Trfase_C-like"/>
</dbReference>
<dbReference type="InterPro" id="IPR040079">
    <property type="entry name" value="Glutathione_S-Trfase"/>
</dbReference>
<dbReference type="OrthoDB" id="9769158at2"/>
<feature type="site" description="Lowers pKa of active site Cys" evidence="3">
    <location>
        <position position="292"/>
    </location>
</feature>
<keyword evidence="5" id="KW-1185">Reference proteome</keyword>
<dbReference type="PROSITE" id="PS50405">
    <property type="entry name" value="GST_CTER"/>
    <property type="match status" value="1"/>
</dbReference>
<dbReference type="InterPro" id="IPR016639">
    <property type="entry name" value="GST_Omega/GSH"/>
</dbReference>
<proteinExistence type="predicted"/>
<dbReference type="SUPFAM" id="SSF47616">
    <property type="entry name" value="GST C-terminal domain-like"/>
    <property type="match status" value="1"/>
</dbReference>
<accession>A0A2S0WDK9</accession>
<dbReference type="GO" id="GO:0004364">
    <property type="term" value="F:glutathione transferase activity"/>
    <property type="evidence" value="ECO:0007669"/>
    <property type="project" value="InterPro"/>
</dbReference>
<dbReference type="Gene3D" id="1.20.1050.10">
    <property type="match status" value="1"/>
</dbReference>
<dbReference type="SFLD" id="SFLDS00019">
    <property type="entry name" value="Glutathione_Transferase_(cytos"/>
    <property type="match status" value="1"/>
</dbReference>
<name>A0A2S0WDK9_9CORY</name>
<feature type="active site" description="Nucleophile" evidence="1">
    <location>
        <position position="60"/>
    </location>
</feature>
<dbReference type="InterPro" id="IPR047047">
    <property type="entry name" value="GST_Omega-like_C"/>
</dbReference>
<dbReference type="InterPro" id="IPR036282">
    <property type="entry name" value="Glutathione-S-Trfase_C_sf"/>
</dbReference>
<dbReference type="PANTHER" id="PTHR32419">
    <property type="entry name" value="GLUTATHIONYL-HYDROQUINONE REDUCTASE"/>
    <property type="match status" value="1"/>
</dbReference>
<evidence type="ECO:0000313" key="5">
    <source>
        <dbReference type="Proteomes" id="UP000244754"/>
    </source>
</evidence>
<feature type="active site" description="Proton donor/acceptor" evidence="1">
    <location>
        <position position="191"/>
    </location>
</feature>
<protein>
    <submittedName>
        <fullName evidence="4">Glutathione-dependent reductase</fullName>
    </submittedName>
</protein>
<dbReference type="PANTHER" id="PTHR32419:SF6">
    <property type="entry name" value="GLUTATHIONE S-TRANSFERASE OMEGA-LIKE 1-RELATED"/>
    <property type="match status" value="1"/>
</dbReference>
<feature type="binding site" evidence="2">
    <location>
        <position position="93"/>
    </location>
    <ligand>
        <name>glutathione</name>
        <dbReference type="ChEBI" id="CHEBI:57925"/>
    </ligand>
</feature>
<dbReference type="SFLD" id="SFLDG01148">
    <property type="entry name" value="Xi_(cytGST)"/>
    <property type="match status" value="1"/>
</dbReference>
<dbReference type="GO" id="GO:0005737">
    <property type="term" value="C:cytoplasm"/>
    <property type="evidence" value="ECO:0007669"/>
    <property type="project" value="TreeGrafter"/>
</dbReference>
<dbReference type="PIRSF" id="PIRSF015753">
    <property type="entry name" value="GST"/>
    <property type="match status" value="1"/>
</dbReference>
<evidence type="ECO:0000313" key="4">
    <source>
        <dbReference type="EMBL" id="AWB83865.1"/>
    </source>
</evidence>
<feature type="site" description="Lowers pKa of active site Cys" evidence="3">
    <location>
        <position position="249"/>
    </location>
</feature>
<dbReference type="SFLD" id="SFLDG01206">
    <property type="entry name" value="Xi.1"/>
    <property type="match status" value="1"/>
</dbReference>
<dbReference type="EMBL" id="CP026948">
    <property type="protein sequence ID" value="AWB83865.1"/>
    <property type="molecule type" value="Genomic_DNA"/>
</dbReference>
<evidence type="ECO:0000256" key="2">
    <source>
        <dbReference type="PIRSR" id="PIRSR015753-2"/>
    </source>
</evidence>
<dbReference type="Proteomes" id="UP000244754">
    <property type="component" value="Chromosome"/>
</dbReference>
<sequence>MDKKDWKTPPRNASPDGAYVRDTTYIHDRIVRDTARASDGEAELWPVVPGRYRLMAARACPWAHRTVIARRLLGLEGAISLGLAGPTHDADSWVFDLDPDERDPATGLHRLKEAYDNRFPGYPKGITVPAIVEVDSKQVVTNWFRQIPVDFNNEWSDYHRDGAPDLYPENLRDEIDEVADRVYKQVNNGVYRCGFAGSQEAYEGAYRELWDGLNWLEERLGRQRFLVGEHVTLADVYLYPTLVRFDPVYYAHFKASRHKIAELPNLRGYTQELFGLPGFGDTTDFTEIKQHYYITHEEVNPTGVVPVGPDLSWIAEPHDRDRFGGSPFAAGVTAPGPVLAGEEVKNPEPFQLALP</sequence>
<evidence type="ECO:0000256" key="1">
    <source>
        <dbReference type="PIRSR" id="PIRSR015753-1"/>
    </source>
</evidence>